<gene>
    <name evidence="2" type="ORF">F6I03_05535</name>
</gene>
<dbReference type="Pfam" id="PF01381">
    <property type="entry name" value="HTH_3"/>
    <property type="match status" value="1"/>
</dbReference>
<dbReference type="AlphaFoldDB" id="A0A5N1GKE6"/>
<dbReference type="Proteomes" id="UP000327148">
    <property type="component" value="Unassembled WGS sequence"/>
</dbReference>
<dbReference type="InterPro" id="IPR010982">
    <property type="entry name" value="Lambda_DNA-bd_dom_sf"/>
</dbReference>
<dbReference type="PROSITE" id="PS50943">
    <property type="entry name" value="HTH_CROC1"/>
    <property type="match status" value="1"/>
</dbReference>
<name>A0A5N1GKE6_9LACT</name>
<dbReference type="Gene3D" id="1.10.260.40">
    <property type="entry name" value="lambda repressor-like DNA-binding domains"/>
    <property type="match status" value="1"/>
</dbReference>
<evidence type="ECO:0000259" key="1">
    <source>
        <dbReference type="PROSITE" id="PS50943"/>
    </source>
</evidence>
<dbReference type="EMBL" id="VYWO01000003">
    <property type="protein sequence ID" value="KAA9300768.1"/>
    <property type="molecule type" value="Genomic_DNA"/>
</dbReference>
<dbReference type="OrthoDB" id="2188785at2"/>
<dbReference type="SUPFAM" id="SSF47413">
    <property type="entry name" value="lambda repressor-like DNA-binding domains"/>
    <property type="match status" value="1"/>
</dbReference>
<accession>A0A5N1GKE6</accession>
<comment type="caution">
    <text evidence="2">The sequence shown here is derived from an EMBL/GenBank/DDBJ whole genome shotgun (WGS) entry which is preliminary data.</text>
</comment>
<evidence type="ECO:0000313" key="3">
    <source>
        <dbReference type="Proteomes" id="UP000327148"/>
    </source>
</evidence>
<reference evidence="2 3" key="1">
    <citation type="submission" date="2019-09" db="EMBL/GenBank/DDBJ databases">
        <title>Draft genome sequence assemblies of isolates from the urinary tract.</title>
        <authorList>
            <person name="Mores C.R."/>
            <person name="Putonti C."/>
            <person name="Wolfe A.J."/>
        </authorList>
    </citation>
    <scope>NUCLEOTIDE SEQUENCE [LARGE SCALE GENOMIC DNA]</scope>
    <source>
        <strain evidence="2 3">UMB623</strain>
    </source>
</reference>
<dbReference type="RefSeq" id="WP_070430544.1">
    <property type="nucleotide sequence ID" value="NZ_VYWO01000003.1"/>
</dbReference>
<protein>
    <submittedName>
        <fullName evidence="2">Helix-turn-helix transcriptional regulator</fullName>
    </submittedName>
</protein>
<feature type="domain" description="HTH cro/C1-type" evidence="1">
    <location>
        <begin position="5"/>
        <end position="59"/>
    </location>
</feature>
<evidence type="ECO:0000313" key="2">
    <source>
        <dbReference type="EMBL" id="KAA9300768.1"/>
    </source>
</evidence>
<dbReference type="InterPro" id="IPR001387">
    <property type="entry name" value="Cro/C1-type_HTH"/>
</dbReference>
<dbReference type="GO" id="GO:0003677">
    <property type="term" value="F:DNA binding"/>
    <property type="evidence" value="ECO:0007669"/>
    <property type="project" value="InterPro"/>
</dbReference>
<sequence length="80" mass="9075">MKFSIKACRVNCGLSAETVADFCGIHVQTLRRYERDSSLMPCQMLETMSYLFQVEKDRIFLGPEAELVLTINAIRGESVL</sequence>
<proteinExistence type="predicted"/>
<organism evidence="2 3">
    <name type="scientific">Aerococcus sanguinicola</name>
    <dbReference type="NCBI Taxonomy" id="119206"/>
    <lineage>
        <taxon>Bacteria</taxon>
        <taxon>Bacillati</taxon>
        <taxon>Bacillota</taxon>
        <taxon>Bacilli</taxon>
        <taxon>Lactobacillales</taxon>
        <taxon>Aerococcaceae</taxon>
        <taxon>Aerococcus</taxon>
    </lineage>
</organism>
<dbReference type="CDD" id="cd00093">
    <property type="entry name" value="HTH_XRE"/>
    <property type="match status" value="1"/>
</dbReference>